<evidence type="ECO:0008006" key="3">
    <source>
        <dbReference type="Google" id="ProtNLM"/>
    </source>
</evidence>
<evidence type="ECO:0000313" key="2">
    <source>
        <dbReference type="Proteomes" id="UP001501495"/>
    </source>
</evidence>
<organism evidence="1 2">
    <name type="scientific">Nocardioides fonticola</name>
    <dbReference type="NCBI Taxonomy" id="450363"/>
    <lineage>
        <taxon>Bacteria</taxon>
        <taxon>Bacillati</taxon>
        <taxon>Actinomycetota</taxon>
        <taxon>Actinomycetes</taxon>
        <taxon>Propionibacteriales</taxon>
        <taxon>Nocardioidaceae</taxon>
        <taxon>Nocardioides</taxon>
    </lineage>
</organism>
<sequence>MKIWTTTFWARAATRGVRTTAQTAAGMLAASGAGLVDADWLGVASASGMAGLIAVLMNVGGQGQDDVVPPAA</sequence>
<dbReference type="Pfam" id="PF16945">
    <property type="entry name" value="Phage_r1t_holin"/>
    <property type="match status" value="1"/>
</dbReference>
<proteinExistence type="predicted"/>
<keyword evidence="2" id="KW-1185">Reference proteome</keyword>
<reference evidence="2" key="1">
    <citation type="journal article" date="2019" name="Int. J. Syst. Evol. Microbiol.">
        <title>The Global Catalogue of Microorganisms (GCM) 10K type strain sequencing project: providing services to taxonomists for standard genome sequencing and annotation.</title>
        <authorList>
            <consortium name="The Broad Institute Genomics Platform"/>
            <consortium name="The Broad Institute Genome Sequencing Center for Infectious Disease"/>
            <person name="Wu L."/>
            <person name="Ma J."/>
        </authorList>
    </citation>
    <scope>NUCLEOTIDE SEQUENCE [LARGE SCALE GENOMIC DNA]</scope>
    <source>
        <strain evidence="2">JCM 16703</strain>
    </source>
</reference>
<accession>A0ABP7XP96</accession>
<dbReference type="RefSeq" id="WP_344734226.1">
    <property type="nucleotide sequence ID" value="NZ_BAAAZH010000023.1"/>
</dbReference>
<dbReference type="InterPro" id="IPR020109">
    <property type="entry name" value="Holin_r1t"/>
</dbReference>
<dbReference type="Proteomes" id="UP001501495">
    <property type="component" value="Unassembled WGS sequence"/>
</dbReference>
<evidence type="ECO:0000313" key="1">
    <source>
        <dbReference type="EMBL" id="GAA4123183.1"/>
    </source>
</evidence>
<dbReference type="EMBL" id="BAAAZH010000023">
    <property type="protein sequence ID" value="GAA4123183.1"/>
    <property type="molecule type" value="Genomic_DNA"/>
</dbReference>
<gene>
    <name evidence="1" type="ORF">GCM10022215_29580</name>
</gene>
<comment type="caution">
    <text evidence="1">The sequence shown here is derived from an EMBL/GenBank/DDBJ whole genome shotgun (WGS) entry which is preliminary data.</text>
</comment>
<protein>
    <recommendedName>
        <fullName evidence="3">Holin</fullName>
    </recommendedName>
</protein>
<name>A0ABP7XP96_9ACTN</name>